<feature type="signal peptide" evidence="1">
    <location>
        <begin position="1"/>
        <end position="23"/>
    </location>
</feature>
<sequence>MSMKKLLLLMLSLATIATGGARGFEIDKDIIICTENTPVEQAIEALKEHVVEAIRQNPSLKSPHVEAFPQFFEDMRMSGRMAQPHPIEGLAWNTWYAGELGRMHAEHQAYLRTLREIHTEAARMQLNPRRG</sequence>
<organism evidence="2 3">
    <name type="scientific">Ustilago trichophora</name>
    <dbReference type="NCBI Taxonomy" id="86804"/>
    <lineage>
        <taxon>Eukaryota</taxon>
        <taxon>Fungi</taxon>
        <taxon>Dikarya</taxon>
        <taxon>Basidiomycota</taxon>
        <taxon>Ustilaginomycotina</taxon>
        <taxon>Ustilaginomycetes</taxon>
        <taxon>Ustilaginales</taxon>
        <taxon>Ustilaginaceae</taxon>
        <taxon>Ustilago</taxon>
    </lineage>
</organism>
<evidence type="ECO:0000256" key="1">
    <source>
        <dbReference type="SAM" id="SignalP"/>
    </source>
</evidence>
<evidence type="ECO:0000313" key="2">
    <source>
        <dbReference type="EMBL" id="SPO23837.1"/>
    </source>
</evidence>
<evidence type="ECO:0000313" key="3">
    <source>
        <dbReference type="Proteomes" id="UP000324022"/>
    </source>
</evidence>
<dbReference type="Proteomes" id="UP000324022">
    <property type="component" value="Unassembled WGS sequence"/>
</dbReference>
<gene>
    <name evidence="2" type="ORF">UTRI_03632_B</name>
</gene>
<accession>A0A5C3E2L0</accession>
<feature type="chain" id="PRO_5022962125" evidence="1">
    <location>
        <begin position="24"/>
        <end position="131"/>
    </location>
</feature>
<keyword evidence="3" id="KW-1185">Reference proteome</keyword>
<proteinExistence type="predicted"/>
<dbReference type="AlphaFoldDB" id="A0A5C3E2L0"/>
<dbReference type="OrthoDB" id="10486548at2759"/>
<reference evidence="2 3" key="1">
    <citation type="submission" date="2018-03" db="EMBL/GenBank/DDBJ databases">
        <authorList>
            <person name="Guldener U."/>
        </authorList>
    </citation>
    <scope>NUCLEOTIDE SEQUENCE [LARGE SCALE GENOMIC DNA]</scope>
    <source>
        <strain evidence="2 3">NBRC100155</strain>
    </source>
</reference>
<name>A0A5C3E2L0_9BASI</name>
<protein>
    <submittedName>
        <fullName evidence="2">Uncharacterized protein</fullName>
    </submittedName>
</protein>
<keyword evidence="1" id="KW-0732">Signal</keyword>
<dbReference type="EMBL" id="OOIN01000006">
    <property type="protein sequence ID" value="SPO23837.1"/>
    <property type="molecule type" value="Genomic_DNA"/>
</dbReference>